<organism evidence="2 3">
    <name type="scientific">Microthlaspi erraticum</name>
    <dbReference type="NCBI Taxonomy" id="1685480"/>
    <lineage>
        <taxon>Eukaryota</taxon>
        <taxon>Viridiplantae</taxon>
        <taxon>Streptophyta</taxon>
        <taxon>Embryophyta</taxon>
        <taxon>Tracheophyta</taxon>
        <taxon>Spermatophyta</taxon>
        <taxon>Magnoliopsida</taxon>
        <taxon>eudicotyledons</taxon>
        <taxon>Gunneridae</taxon>
        <taxon>Pentapetalae</taxon>
        <taxon>rosids</taxon>
        <taxon>malvids</taxon>
        <taxon>Brassicales</taxon>
        <taxon>Brassicaceae</taxon>
        <taxon>Coluteocarpeae</taxon>
        <taxon>Microthlaspi</taxon>
    </lineage>
</organism>
<dbReference type="Proteomes" id="UP000467841">
    <property type="component" value="Unassembled WGS sequence"/>
</dbReference>
<evidence type="ECO:0000256" key="1">
    <source>
        <dbReference type="SAM" id="MobiDB-lite"/>
    </source>
</evidence>
<gene>
    <name evidence="2" type="ORF">MERR_LOCUS9606</name>
</gene>
<comment type="caution">
    <text evidence="2">The sequence shown here is derived from an EMBL/GenBank/DDBJ whole genome shotgun (WGS) entry which is preliminary data.</text>
</comment>
<dbReference type="EMBL" id="CACVBM020000677">
    <property type="protein sequence ID" value="CAA7022371.1"/>
    <property type="molecule type" value="Genomic_DNA"/>
</dbReference>
<evidence type="ECO:0000313" key="3">
    <source>
        <dbReference type="Proteomes" id="UP000467841"/>
    </source>
</evidence>
<feature type="region of interest" description="Disordered" evidence="1">
    <location>
        <begin position="55"/>
        <end position="84"/>
    </location>
</feature>
<protein>
    <submittedName>
        <fullName evidence="2">Uncharacterized protein</fullName>
    </submittedName>
</protein>
<proteinExistence type="predicted"/>
<sequence length="134" mass="14955">MSAYKKTLVLDNNGYPVDDHFDSHPRSNIFLEQIEDFQKGYGMVIRAPKKRESVERVRPGSCGSEDRFASTHSELSPSSNSFEGSTDVLKGYSVQTGSFYVTPRTNGKVLEGMPARNDDGEKTAFFFSIDRTSV</sequence>
<reference evidence="2" key="1">
    <citation type="submission" date="2020-01" db="EMBL/GenBank/DDBJ databases">
        <authorList>
            <person name="Mishra B."/>
        </authorList>
    </citation>
    <scope>NUCLEOTIDE SEQUENCE [LARGE SCALE GENOMIC DNA]</scope>
</reference>
<evidence type="ECO:0000313" key="2">
    <source>
        <dbReference type="EMBL" id="CAA7022371.1"/>
    </source>
</evidence>
<name>A0A6D2I1N1_9BRAS</name>
<dbReference type="AlphaFoldDB" id="A0A6D2I1N1"/>
<feature type="compositionally biased region" description="Polar residues" evidence="1">
    <location>
        <begin position="70"/>
        <end position="84"/>
    </location>
</feature>
<feature type="compositionally biased region" description="Basic and acidic residues" evidence="1">
    <location>
        <begin position="55"/>
        <end position="69"/>
    </location>
</feature>
<keyword evidence="3" id="KW-1185">Reference proteome</keyword>
<accession>A0A6D2I1N1</accession>